<organism evidence="3 4">
    <name type="scientific">Argiope bruennichi</name>
    <name type="common">Wasp spider</name>
    <name type="synonym">Aranea bruennichi</name>
    <dbReference type="NCBI Taxonomy" id="94029"/>
    <lineage>
        <taxon>Eukaryota</taxon>
        <taxon>Metazoa</taxon>
        <taxon>Ecdysozoa</taxon>
        <taxon>Arthropoda</taxon>
        <taxon>Chelicerata</taxon>
        <taxon>Arachnida</taxon>
        <taxon>Araneae</taxon>
        <taxon>Araneomorphae</taxon>
        <taxon>Entelegynae</taxon>
        <taxon>Araneoidea</taxon>
        <taxon>Araneidae</taxon>
        <taxon>Argiope</taxon>
    </lineage>
</organism>
<dbReference type="AlphaFoldDB" id="A0A8T0EFP2"/>
<evidence type="ECO:0000313" key="4">
    <source>
        <dbReference type="Proteomes" id="UP000807504"/>
    </source>
</evidence>
<evidence type="ECO:0000259" key="1">
    <source>
        <dbReference type="PROSITE" id="PS50097"/>
    </source>
</evidence>
<dbReference type="InterPro" id="IPR008974">
    <property type="entry name" value="TRAF-like"/>
</dbReference>
<dbReference type="GO" id="GO:0030163">
    <property type="term" value="P:protein catabolic process"/>
    <property type="evidence" value="ECO:0007669"/>
    <property type="project" value="UniProtKB-ARBA"/>
</dbReference>
<dbReference type="InterPro" id="IPR011333">
    <property type="entry name" value="SKP1/BTB/POZ_sf"/>
</dbReference>
<name>A0A8T0EFP2_ARGBR</name>
<proteinExistence type="predicted"/>
<dbReference type="InterPro" id="IPR000210">
    <property type="entry name" value="BTB/POZ_dom"/>
</dbReference>
<dbReference type="PANTHER" id="PTHR24413">
    <property type="entry name" value="SPECKLE-TYPE POZ PROTEIN"/>
    <property type="match status" value="1"/>
</dbReference>
<feature type="domain" description="BTB" evidence="1">
    <location>
        <begin position="352"/>
        <end position="419"/>
    </location>
</feature>
<dbReference type="OrthoDB" id="6359816at2759"/>
<evidence type="ECO:0000259" key="2">
    <source>
        <dbReference type="PROSITE" id="PS50144"/>
    </source>
</evidence>
<accession>A0A8T0EFP2</accession>
<reference evidence="3" key="2">
    <citation type="submission" date="2020-06" db="EMBL/GenBank/DDBJ databases">
        <authorList>
            <person name="Sheffer M."/>
        </authorList>
    </citation>
    <scope>NUCLEOTIDE SEQUENCE</scope>
</reference>
<protein>
    <submittedName>
        <fullName evidence="3">TD and POZ domain-containing protein 4</fullName>
    </submittedName>
</protein>
<dbReference type="Gene3D" id="3.30.710.10">
    <property type="entry name" value="Potassium Channel Kv1.1, Chain A"/>
    <property type="match status" value="1"/>
</dbReference>
<keyword evidence="4" id="KW-1185">Reference proteome</keyword>
<evidence type="ECO:0000313" key="3">
    <source>
        <dbReference type="EMBL" id="KAF8771527.1"/>
    </source>
</evidence>
<dbReference type="InterPro" id="IPR002083">
    <property type="entry name" value="MATH/TRAF_dom"/>
</dbReference>
<dbReference type="SMART" id="SM00225">
    <property type="entry name" value="BTB"/>
    <property type="match status" value="1"/>
</dbReference>
<dbReference type="Gene3D" id="1.25.40.420">
    <property type="match status" value="1"/>
</dbReference>
<comment type="caution">
    <text evidence="3">The sequence shown here is derived from an EMBL/GenBank/DDBJ whole genome shotgun (WGS) entry which is preliminary data.</text>
</comment>
<dbReference type="EMBL" id="JABXBU010002228">
    <property type="protein sequence ID" value="KAF8771527.1"/>
    <property type="molecule type" value="Genomic_DNA"/>
</dbReference>
<feature type="domain" description="MATH" evidence="2">
    <location>
        <begin position="11"/>
        <end position="142"/>
    </location>
</feature>
<sequence length="514" mass="58914">MARQITDEKNFYSITWAVNNFSYCWQKKNEAIASPIFSLYVPEETRWKLLLFPHGVTVSDGSSLAFYLYRDQDCDGPENIEVEYNLEFIAANGSILTKGETKHKFSKESRWGYPCFQKRKTVFITKRMKFLPQDILTTRCSMKLNRILDQKSIENRNLFARTIINVERKSLLWTIKGFSSFATDQKNGLVIKSASKEILLKIDLFLTGGQSSEEKINLDICPGDRCMNFFTMKTLILVNDEMEEDINAGEFECWCEFGKCSTFTLNVSRNKLMEDEVLYLPNDVLSLRLELATSTGFAFEGVEKVDFGTISHGTSNELLDNWSKCNAEGKKTKNSCALINDLTSLFKDQSLCDVKLQAKANVFPAHTSILGARSPVFKAMFSTNMKEKLNGCVDVSDLDDETVRRFLLYLYTDKIEELEWEAVSQLYKAADKYAIISLKDQCSMLLKDDLNLENACKTLLLSDLHQDEDLKIIAQDFILKNAKEIFKSEEWIVLSDSYSKLALETTLRNWKQES</sequence>
<dbReference type="PROSITE" id="PS50097">
    <property type="entry name" value="BTB"/>
    <property type="match status" value="1"/>
</dbReference>
<dbReference type="Gene3D" id="2.60.210.10">
    <property type="entry name" value="Apoptosis, Tumor Necrosis Factor Receptor Associated Protein 2, Chain A"/>
    <property type="match status" value="1"/>
</dbReference>
<dbReference type="OMA" id="ERASFIW"/>
<dbReference type="PROSITE" id="PS50144">
    <property type="entry name" value="MATH"/>
    <property type="match status" value="1"/>
</dbReference>
<dbReference type="SUPFAM" id="SSF54695">
    <property type="entry name" value="POZ domain"/>
    <property type="match status" value="1"/>
</dbReference>
<dbReference type="CDD" id="cd00121">
    <property type="entry name" value="MATH"/>
    <property type="match status" value="1"/>
</dbReference>
<dbReference type="Pfam" id="PF22486">
    <property type="entry name" value="MATH_2"/>
    <property type="match status" value="1"/>
</dbReference>
<reference evidence="3" key="1">
    <citation type="journal article" date="2020" name="bioRxiv">
        <title>Chromosome-level reference genome of the European wasp spider Argiope bruennichi: a resource for studies on range expansion and evolutionary adaptation.</title>
        <authorList>
            <person name="Sheffer M.M."/>
            <person name="Hoppe A."/>
            <person name="Krehenwinkel H."/>
            <person name="Uhl G."/>
            <person name="Kuss A.W."/>
            <person name="Jensen L."/>
            <person name="Jensen C."/>
            <person name="Gillespie R.G."/>
            <person name="Hoff K.J."/>
            <person name="Prost S."/>
        </authorList>
    </citation>
    <scope>NUCLEOTIDE SEQUENCE</scope>
</reference>
<dbReference type="SUPFAM" id="SSF49599">
    <property type="entry name" value="TRAF domain-like"/>
    <property type="match status" value="1"/>
</dbReference>
<dbReference type="Proteomes" id="UP000807504">
    <property type="component" value="Unassembled WGS sequence"/>
</dbReference>
<gene>
    <name evidence="3" type="ORF">HNY73_018936</name>
</gene>
<dbReference type="Pfam" id="PF00651">
    <property type="entry name" value="BTB"/>
    <property type="match status" value="1"/>
</dbReference>